<evidence type="ECO:0000256" key="6">
    <source>
        <dbReference type="ARBA" id="ARBA00022989"/>
    </source>
</evidence>
<dbReference type="PANTHER" id="PTHR34979">
    <property type="entry name" value="INNER MEMBRANE PROTEIN YGAZ"/>
    <property type="match status" value="1"/>
</dbReference>
<evidence type="ECO:0000256" key="5">
    <source>
        <dbReference type="ARBA" id="ARBA00022692"/>
    </source>
</evidence>
<name>A0ABW6IHT2_9CYAN</name>
<gene>
    <name evidence="9" type="ORF">ACFVKH_15770</name>
</gene>
<dbReference type="Proteomes" id="UP001600165">
    <property type="component" value="Unassembled WGS sequence"/>
</dbReference>
<dbReference type="Pfam" id="PF03591">
    <property type="entry name" value="AzlC"/>
    <property type="match status" value="1"/>
</dbReference>
<accession>A0ABW6IHT2</accession>
<protein>
    <submittedName>
        <fullName evidence="9">AzlC family ABC transporter permease</fullName>
    </submittedName>
</protein>
<proteinExistence type="inferred from homology"/>
<comment type="similarity">
    <text evidence="2">Belongs to the AzlC family.</text>
</comment>
<dbReference type="EMBL" id="JBHZOL010000091">
    <property type="protein sequence ID" value="MFE4107746.1"/>
    <property type="molecule type" value="Genomic_DNA"/>
</dbReference>
<reference evidence="9 10" key="1">
    <citation type="submission" date="2024-10" db="EMBL/GenBank/DDBJ databases">
        <authorList>
            <person name="Ratan Roy A."/>
            <person name="Morales Sandoval P.H."/>
            <person name="De Los Santos Villalobos S."/>
            <person name="Chakraborty S."/>
            <person name="Mukherjee J."/>
        </authorList>
    </citation>
    <scope>NUCLEOTIDE SEQUENCE [LARGE SCALE GENOMIC DNA]</scope>
    <source>
        <strain evidence="9 10">S1</strain>
    </source>
</reference>
<feature type="transmembrane region" description="Helical" evidence="8">
    <location>
        <begin position="139"/>
        <end position="164"/>
    </location>
</feature>
<comment type="caution">
    <text evidence="9">The sequence shown here is derived from an EMBL/GenBank/DDBJ whole genome shotgun (WGS) entry which is preliminary data.</text>
</comment>
<evidence type="ECO:0000256" key="3">
    <source>
        <dbReference type="ARBA" id="ARBA00022448"/>
    </source>
</evidence>
<evidence type="ECO:0000256" key="1">
    <source>
        <dbReference type="ARBA" id="ARBA00004651"/>
    </source>
</evidence>
<keyword evidence="10" id="KW-1185">Reference proteome</keyword>
<dbReference type="PANTHER" id="PTHR34979:SF1">
    <property type="entry name" value="INNER MEMBRANE PROTEIN YGAZ"/>
    <property type="match status" value="1"/>
</dbReference>
<keyword evidence="5 8" id="KW-0812">Transmembrane</keyword>
<evidence type="ECO:0000313" key="10">
    <source>
        <dbReference type="Proteomes" id="UP001600165"/>
    </source>
</evidence>
<evidence type="ECO:0000256" key="7">
    <source>
        <dbReference type="ARBA" id="ARBA00023136"/>
    </source>
</evidence>
<feature type="transmembrane region" description="Helical" evidence="8">
    <location>
        <begin position="214"/>
        <end position="234"/>
    </location>
</feature>
<keyword evidence="6 8" id="KW-1133">Transmembrane helix</keyword>
<sequence>MPQDKSASFWPMVLAGARDIVPLVIGAIPFGIIFGTLAQTSGLSNGGAIAMSAFVFAGSAQFIALGLLSSHTAVVLILLTTFVVNLRHLLYAASMVPYVKSLSPWGKIPFAFLLTDEVFAIAIGQYLRSDRQEKSHAYYFGAALLMYFTWQLCTWVGLTVGQLFPNIASWGLDFAMIATFIGMIVPYLVTRPMVVAVVGAGAIALMGRELPHNLGLLFATLGGIILGYCCEVFWPKPTVS</sequence>
<dbReference type="InterPro" id="IPR011606">
    <property type="entry name" value="Brnchd-chn_aa_trnsp_permease"/>
</dbReference>
<evidence type="ECO:0000256" key="4">
    <source>
        <dbReference type="ARBA" id="ARBA00022475"/>
    </source>
</evidence>
<keyword evidence="7 8" id="KW-0472">Membrane</keyword>
<feature type="transmembrane region" description="Helical" evidence="8">
    <location>
        <begin position="20"/>
        <end position="40"/>
    </location>
</feature>
<feature type="transmembrane region" description="Helical" evidence="8">
    <location>
        <begin position="184"/>
        <end position="207"/>
    </location>
</feature>
<evidence type="ECO:0000313" key="9">
    <source>
        <dbReference type="EMBL" id="MFE4107746.1"/>
    </source>
</evidence>
<dbReference type="RefSeq" id="WP_377966763.1">
    <property type="nucleotide sequence ID" value="NZ_JBHZOL010000091.1"/>
</dbReference>
<keyword evidence="3" id="KW-0813">Transport</keyword>
<keyword evidence="4" id="KW-1003">Cell membrane</keyword>
<comment type="subcellular location">
    <subcellularLocation>
        <location evidence="1">Cell membrane</location>
        <topology evidence="1">Multi-pass membrane protein</topology>
    </subcellularLocation>
</comment>
<organism evidence="9 10">
    <name type="scientific">Almyronema epifaneia S1</name>
    <dbReference type="NCBI Taxonomy" id="2991925"/>
    <lineage>
        <taxon>Bacteria</taxon>
        <taxon>Bacillati</taxon>
        <taxon>Cyanobacteriota</taxon>
        <taxon>Cyanophyceae</taxon>
        <taxon>Nodosilineales</taxon>
        <taxon>Nodosilineaceae</taxon>
        <taxon>Almyronema</taxon>
        <taxon>Almyronema epifaneia</taxon>
    </lineage>
</organism>
<evidence type="ECO:0000256" key="8">
    <source>
        <dbReference type="SAM" id="Phobius"/>
    </source>
</evidence>
<evidence type="ECO:0000256" key="2">
    <source>
        <dbReference type="ARBA" id="ARBA00010735"/>
    </source>
</evidence>